<dbReference type="RefSeq" id="WP_209885629.1">
    <property type="nucleotide sequence ID" value="NZ_JAGGMR010000001.1"/>
</dbReference>
<organism evidence="3 4">
    <name type="scientific">Nocardia goodfellowii</name>
    <dbReference type="NCBI Taxonomy" id="882446"/>
    <lineage>
        <taxon>Bacteria</taxon>
        <taxon>Bacillati</taxon>
        <taxon>Actinomycetota</taxon>
        <taxon>Actinomycetes</taxon>
        <taxon>Mycobacteriales</taxon>
        <taxon>Nocardiaceae</taxon>
        <taxon>Nocardia</taxon>
    </lineage>
</organism>
<keyword evidence="2" id="KW-0812">Transmembrane</keyword>
<keyword evidence="2" id="KW-0472">Membrane</keyword>
<keyword evidence="4" id="KW-1185">Reference proteome</keyword>
<proteinExistence type="predicted"/>
<dbReference type="EMBL" id="JAGGMR010000001">
    <property type="protein sequence ID" value="MBP2188394.1"/>
    <property type="molecule type" value="Genomic_DNA"/>
</dbReference>
<evidence type="ECO:0000313" key="4">
    <source>
        <dbReference type="Proteomes" id="UP001519325"/>
    </source>
</evidence>
<dbReference type="Proteomes" id="UP001519325">
    <property type="component" value="Unassembled WGS sequence"/>
</dbReference>
<accession>A0ABS4QBD1</accession>
<name>A0ABS4QBD1_9NOCA</name>
<feature type="transmembrane region" description="Helical" evidence="2">
    <location>
        <begin position="27"/>
        <end position="46"/>
    </location>
</feature>
<comment type="caution">
    <text evidence="3">The sequence shown here is derived from an EMBL/GenBank/DDBJ whole genome shotgun (WGS) entry which is preliminary data.</text>
</comment>
<keyword evidence="2" id="KW-1133">Transmembrane helix</keyword>
<reference evidence="3 4" key="1">
    <citation type="submission" date="2021-03" db="EMBL/GenBank/DDBJ databases">
        <title>Sequencing the genomes of 1000 actinobacteria strains.</title>
        <authorList>
            <person name="Klenk H.-P."/>
        </authorList>
    </citation>
    <scope>NUCLEOTIDE SEQUENCE [LARGE SCALE GENOMIC DNA]</scope>
    <source>
        <strain evidence="3 4">DSM 45516</strain>
    </source>
</reference>
<feature type="compositionally biased region" description="Gly residues" evidence="1">
    <location>
        <begin position="76"/>
        <end position="89"/>
    </location>
</feature>
<protein>
    <submittedName>
        <fullName evidence="3">Membrane protein YgcG</fullName>
    </submittedName>
</protein>
<feature type="region of interest" description="Disordered" evidence="1">
    <location>
        <begin position="68"/>
        <end position="89"/>
    </location>
</feature>
<evidence type="ECO:0000313" key="3">
    <source>
        <dbReference type="EMBL" id="MBP2188394.1"/>
    </source>
</evidence>
<evidence type="ECO:0000256" key="2">
    <source>
        <dbReference type="SAM" id="Phobius"/>
    </source>
</evidence>
<sequence length="89" mass="8823">MRALLICLGCCLIAAIGFFLGSYPGAGVFFLLFGAVFGVMALVDLGTSRWGRGGARASRLPGDADRARFVGRPGAEQGGGDGGGGGGDG</sequence>
<gene>
    <name evidence="3" type="ORF">BJ987_001295</name>
</gene>
<evidence type="ECO:0000256" key="1">
    <source>
        <dbReference type="SAM" id="MobiDB-lite"/>
    </source>
</evidence>